<dbReference type="PROSITE" id="PS51093">
    <property type="entry name" value="PTS_EIIA_TYPE_1"/>
    <property type="match status" value="1"/>
</dbReference>
<keyword evidence="6" id="KW-0418">Kinase</keyword>
<evidence type="ECO:0000313" key="9">
    <source>
        <dbReference type="EMBL" id="MED5052262.1"/>
    </source>
</evidence>
<dbReference type="InterPro" id="IPR050890">
    <property type="entry name" value="PTS_EIIA_component"/>
</dbReference>
<evidence type="ECO:0000313" key="8">
    <source>
        <dbReference type="EMBL" id="MDE8564118.1"/>
    </source>
</evidence>
<evidence type="ECO:0000259" key="7">
    <source>
        <dbReference type="PROSITE" id="PS51093"/>
    </source>
</evidence>
<dbReference type="InterPro" id="IPR011055">
    <property type="entry name" value="Dup_hybrid_motif"/>
</dbReference>
<organism evidence="9 11">
    <name type="scientific">Anoxybacteroides rupiense</name>
    <dbReference type="NCBI Taxonomy" id="311460"/>
    <lineage>
        <taxon>Bacteria</taxon>
        <taxon>Bacillati</taxon>
        <taxon>Bacillota</taxon>
        <taxon>Bacilli</taxon>
        <taxon>Bacillales</taxon>
        <taxon>Anoxybacillaceae</taxon>
        <taxon>Anoxybacteroides</taxon>
    </lineage>
</organism>
<dbReference type="GO" id="GO:0016301">
    <property type="term" value="F:kinase activity"/>
    <property type="evidence" value="ECO:0007669"/>
    <property type="project" value="UniProtKB-KW"/>
</dbReference>
<dbReference type="Proteomes" id="UP001213979">
    <property type="component" value="Unassembled WGS sequence"/>
</dbReference>
<dbReference type="Pfam" id="PF00358">
    <property type="entry name" value="PTS_EIIA_1"/>
    <property type="match status" value="1"/>
</dbReference>
<evidence type="ECO:0000256" key="3">
    <source>
        <dbReference type="ARBA" id="ARBA00022597"/>
    </source>
</evidence>
<dbReference type="EMBL" id="JARTLI010000018">
    <property type="protein sequence ID" value="MED5052262.1"/>
    <property type="molecule type" value="Genomic_DNA"/>
</dbReference>
<reference evidence="9 11" key="2">
    <citation type="submission" date="2023-03" db="EMBL/GenBank/DDBJ databases">
        <title>Bacillus Genome Sequencing.</title>
        <authorList>
            <person name="Dunlap C."/>
        </authorList>
    </citation>
    <scope>NUCLEOTIDE SEQUENCE [LARGE SCALE GENOMIC DNA]</scope>
    <source>
        <strain evidence="9 11">NRS-38</strain>
    </source>
</reference>
<evidence type="ECO:0000256" key="1">
    <source>
        <dbReference type="ARBA" id="ARBA00004496"/>
    </source>
</evidence>
<keyword evidence="10" id="KW-1185">Reference proteome</keyword>
<dbReference type="EMBL" id="JAQOTG010000007">
    <property type="protein sequence ID" value="MDE8564118.1"/>
    <property type="molecule type" value="Genomic_DNA"/>
</dbReference>
<dbReference type="GO" id="GO:0009401">
    <property type="term" value="P:phosphoenolpyruvate-dependent sugar phosphotransferase system"/>
    <property type="evidence" value="ECO:0007669"/>
    <property type="project" value="UniProtKB-KW"/>
</dbReference>
<accession>A0ABD5IW90</accession>
<dbReference type="SUPFAM" id="SSF51261">
    <property type="entry name" value="Duplicated hybrid motif"/>
    <property type="match status" value="1"/>
</dbReference>
<evidence type="ECO:0000256" key="5">
    <source>
        <dbReference type="ARBA" id="ARBA00022683"/>
    </source>
</evidence>
<feature type="domain" description="PTS EIIA type-1" evidence="7">
    <location>
        <begin position="26"/>
        <end position="130"/>
    </location>
</feature>
<dbReference type="Gene3D" id="2.70.70.10">
    <property type="entry name" value="Glucose Permease (Domain IIA)"/>
    <property type="match status" value="1"/>
</dbReference>
<keyword evidence="4" id="KW-0808">Transferase</keyword>
<protein>
    <submittedName>
        <fullName evidence="9">PTS glucose transporter subunit IIA</fullName>
    </submittedName>
</protein>
<dbReference type="PANTHER" id="PTHR45008">
    <property type="entry name" value="PTS SYSTEM GLUCOSE-SPECIFIC EIIA COMPONENT"/>
    <property type="match status" value="1"/>
</dbReference>
<comment type="caution">
    <text evidence="9">The sequence shown here is derived from an EMBL/GenBank/DDBJ whole genome shotgun (WGS) entry which is preliminary data.</text>
</comment>
<evidence type="ECO:0000256" key="4">
    <source>
        <dbReference type="ARBA" id="ARBA00022679"/>
    </source>
</evidence>
<proteinExistence type="predicted"/>
<dbReference type="PANTHER" id="PTHR45008:SF1">
    <property type="entry name" value="PTS SYSTEM GLUCOSE-SPECIFIC EIIA COMPONENT"/>
    <property type="match status" value="1"/>
</dbReference>
<keyword evidence="2" id="KW-0813">Transport</keyword>
<evidence type="ECO:0000313" key="10">
    <source>
        <dbReference type="Proteomes" id="UP001213979"/>
    </source>
</evidence>
<dbReference type="GO" id="GO:0005737">
    <property type="term" value="C:cytoplasm"/>
    <property type="evidence" value="ECO:0007669"/>
    <property type="project" value="UniProtKB-SubCell"/>
</dbReference>
<evidence type="ECO:0000256" key="6">
    <source>
        <dbReference type="ARBA" id="ARBA00022777"/>
    </source>
</evidence>
<dbReference type="Proteomes" id="UP001339962">
    <property type="component" value="Unassembled WGS sequence"/>
</dbReference>
<evidence type="ECO:0000313" key="11">
    <source>
        <dbReference type="Proteomes" id="UP001339962"/>
    </source>
</evidence>
<dbReference type="NCBIfam" id="TIGR00830">
    <property type="entry name" value="PTBA"/>
    <property type="match status" value="1"/>
</dbReference>
<dbReference type="FunFam" id="2.70.70.10:FF:000001">
    <property type="entry name" value="PTS system glucose-specific IIA component"/>
    <property type="match status" value="1"/>
</dbReference>
<dbReference type="RefSeq" id="WP_044742142.1">
    <property type="nucleotide sequence ID" value="NZ_JACIDF010000001.1"/>
</dbReference>
<sequence>MIPWQEEEIIFAPLNGRIIPLEEVPNPTFSHKFLGDGIAIMPNDGQVVAPVDGRVANIFRSKHAIGILSNKGVEILIHVGLETVLLNGEGFTVHVKRGEMVKRGDLLLSFHLKTIKKRAASLLTPVIITNHEQAEITKIASRPTCVAGQSALLRVMVTRTCLFRVK</sequence>
<reference evidence="8 10" key="1">
    <citation type="submission" date="2023-01" db="EMBL/GenBank/DDBJ databases">
        <title>Genome-based reclassification of Anoxybacillus geothermalis as a later heterotypic synonym of Anoxybacillus rupiensis.</title>
        <authorList>
            <person name="Inan Bektas K."/>
            <person name="Canakci S."/>
            <person name="Belduz A.A."/>
            <person name="Guler H.H."/>
        </authorList>
    </citation>
    <scope>NUCLEOTIDE SEQUENCE [LARGE SCALE GENOMIC DNA]</scope>
    <source>
        <strain evidence="8 10">DSM 17127</strain>
    </source>
</reference>
<dbReference type="PROSITE" id="PS00371">
    <property type="entry name" value="PTS_EIIA_TYPE_1_HIS"/>
    <property type="match status" value="1"/>
</dbReference>
<name>A0ABD5IW90_9BACL</name>
<dbReference type="InterPro" id="IPR001127">
    <property type="entry name" value="PTS_EIIA_1_perm"/>
</dbReference>
<dbReference type="AlphaFoldDB" id="A0ABD5IW90"/>
<gene>
    <name evidence="9" type="ORF">P9850_10395</name>
    <name evidence="8" type="ORF">PNH38_09480</name>
</gene>
<comment type="subcellular location">
    <subcellularLocation>
        <location evidence="1">Cytoplasm</location>
    </subcellularLocation>
</comment>
<keyword evidence="3 9" id="KW-0762">Sugar transport</keyword>
<keyword evidence="5" id="KW-0598">Phosphotransferase system</keyword>
<evidence type="ECO:0000256" key="2">
    <source>
        <dbReference type="ARBA" id="ARBA00022448"/>
    </source>
</evidence>